<dbReference type="CDD" id="cd17873">
    <property type="entry name" value="FlhF"/>
    <property type="match status" value="1"/>
</dbReference>
<evidence type="ECO:0000256" key="11">
    <source>
        <dbReference type="ARBA" id="ARBA00023225"/>
    </source>
</evidence>
<evidence type="ECO:0000259" key="14">
    <source>
        <dbReference type="SMART" id="SM00962"/>
    </source>
</evidence>
<dbReference type="AlphaFoldDB" id="A0A3C1KJF3"/>
<evidence type="ECO:0000256" key="6">
    <source>
        <dbReference type="ARBA" id="ARBA00022741"/>
    </source>
</evidence>
<name>A0A3C1KJF3_9GAMM</name>
<evidence type="ECO:0000256" key="1">
    <source>
        <dbReference type="ARBA" id="ARBA00004413"/>
    </source>
</evidence>
<dbReference type="SMART" id="SM00962">
    <property type="entry name" value="SRP54"/>
    <property type="match status" value="1"/>
</dbReference>
<dbReference type="InterPro" id="IPR047040">
    <property type="entry name" value="FlhF__GTPase_dom"/>
</dbReference>
<evidence type="ECO:0000256" key="10">
    <source>
        <dbReference type="ARBA" id="ARBA00023136"/>
    </source>
</evidence>
<dbReference type="InterPro" id="IPR027417">
    <property type="entry name" value="P-loop_NTPase"/>
</dbReference>
<proteinExistence type="inferred from homology"/>
<evidence type="ECO:0000256" key="7">
    <source>
        <dbReference type="ARBA" id="ARBA00022795"/>
    </source>
</evidence>
<sequence length="377" mass="40054">MNIRRFNARDSRSALALVREELGAEAVILSNRRVADGVEVVAACNLEAVEQAAAGSEQPAAVVAPPVENELGMAQLQNELANLRSLLETELQQRNWRDSAAKAPVRATLNQRLARMGFSRALSEGITDALPASGGLEALWQRTLAALEARLLTLPDGLPGGTRVVACVGTTGVGKTSTIAKLAGRAVLSHGREQVGLITMDQYRIGGQEQLATFATLLDVPLQSVSDGPELYAALRDFRNRRHIFVDTAGMGQRDPRLLQQIEVLRHSPIPVTVLGVLSASVGVAPTRELVHSLGRQGLSGAIITKLDEAAGVGGTLDTLIRAQLPVAYTSSGQRVPDDLQPARAGELIALAADWLRQRRRADAVPSSRAGMTAMAS</sequence>
<dbReference type="Proteomes" id="UP000259273">
    <property type="component" value="Unassembled WGS sequence"/>
</dbReference>
<keyword evidence="7" id="KW-1005">Bacterial flagellum biogenesis</keyword>
<keyword evidence="6" id="KW-0547">Nucleotide-binding</keyword>
<evidence type="ECO:0000256" key="2">
    <source>
        <dbReference type="ARBA" id="ARBA00008531"/>
    </source>
</evidence>
<keyword evidence="4" id="KW-0813">Transport</keyword>
<keyword evidence="8" id="KW-0653">Protein transport</keyword>
<evidence type="ECO:0000313" key="15">
    <source>
        <dbReference type="EMBL" id="HAN26850.1"/>
    </source>
</evidence>
<keyword evidence="15" id="KW-0966">Cell projection</keyword>
<gene>
    <name evidence="15" type="primary">flhF</name>
    <name evidence="15" type="ORF">DCP75_03850</name>
</gene>
<dbReference type="GO" id="GO:0044781">
    <property type="term" value="P:bacterial-type flagellum organization"/>
    <property type="evidence" value="ECO:0007669"/>
    <property type="project" value="UniProtKB-UniRule"/>
</dbReference>
<accession>A0A3C1KJF3</accession>
<keyword evidence="9" id="KW-0342">GTP-binding</keyword>
<comment type="caution">
    <text evidence="15">The sequence shown here is derived from an EMBL/GenBank/DDBJ whole genome shotgun (WGS) entry which is preliminary data.</text>
</comment>
<dbReference type="GO" id="GO:0015031">
    <property type="term" value="P:protein transport"/>
    <property type="evidence" value="ECO:0007669"/>
    <property type="project" value="UniProtKB-KW"/>
</dbReference>
<dbReference type="SUPFAM" id="SSF52540">
    <property type="entry name" value="P-loop containing nucleoside triphosphate hydrolases"/>
    <property type="match status" value="1"/>
</dbReference>
<dbReference type="GO" id="GO:0005525">
    <property type="term" value="F:GTP binding"/>
    <property type="evidence" value="ECO:0007669"/>
    <property type="project" value="UniProtKB-UniRule"/>
</dbReference>
<dbReference type="GO" id="GO:0003924">
    <property type="term" value="F:GTPase activity"/>
    <property type="evidence" value="ECO:0007669"/>
    <property type="project" value="UniProtKB-UniRule"/>
</dbReference>
<evidence type="ECO:0000256" key="4">
    <source>
        <dbReference type="ARBA" id="ARBA00022448"/>
    </source>
</evidence>
<dbReference type="GO" id="GO:0005047">
    <property type="term" value="F:signal recognition particle binding"/>
    <property type="evidence" value="ECO:0007669"/>
    <property type="project" value="TreeGrafter"/>
</dbReference>
<organism evidence="15 16">
    <name type="scientific">Haliea salexigens</name>
    <dbReference type="NCBI Taxonomy" id="287487"/>
    <lineage>
        <taxon>Bacteria</taxon>
        <taxon>Pseudomonadati</taxon>
        <taxon>Pseudomonadota</taxon>
        <taxon>Gammaproteobacteria</taxon>
        <taxon>Cellvibrionales</taxon>
        <taxon>Halieaceae</taxon>
        <taxon>Haliea</taxon>
    </lineage>
</organism>
<keyword evidence="15" id="KW-0282">Flagellum</keyword>
<evidence type="ECO:0000256" key="5">
    <source>
        <dbReference type="ARBA" id="ARBA00022475"/>
    </source>
</evidence>
<dbReference type="InterPro" id="IPR000897">
    <property type="entry name" value="SRP54_GTPase_dom"/>
</dbReference>
<dbReference type="FunFam" id="3.40.50.300:FF:000695">
    <property type="entry name" value="Flagellar biosynthesis regulator FlhF"/>
    <property type="match status" value="1"/>
</dbReference>
<evidence type="ECO:0000256" key="3">
    <source>
        <dbReference type="ARBA" id="ARBA00014919"/>
    </source>
</evidence>
<evidence type="ECO:0000256" key="13">
    <source>
        <dbReference type="NCBIfam" id="TIGR03499"/>
    </source>
</evidence>
<keyword evidence="5" id="KW-1003">Cell membrane</keyword>
<dbReference type="Gene3D" id="3.40.50.300">
    <property type="entry name" value="P-loop containing nucleotide triphosphate hydrolases"/>
    <property type="match status" value="1"/>
</dbReference>
<dbReference type="NCBIfam" id="TIGR03499">
    <property type="entry name" value="FlhF"/>
    <property type="match status" value="1"/>
</dbReference>
<dbReference type="Pfam" id="PF00448">
    <property type="entry name" value="SRP54"/>
    <property type="match status" value="1"/>
</dbReference>
<keyword evidence="11" id="KW-1006">Bacterial flagellum protein export</keyword>
<dbReference type="InterPro" id="IPR020006">
    <property type="entry name" value="FlhF"/>
</dbReference>
<evidence type="ECO:0000256" key="9">
    <source>
        <dbReference type="ARBA" id="ARBA00023134"/>
    </source>
</evidence>
<dbReference type="STRING" id="1121937.GCA_000423125_00720"/>
<dbReference type="GO" id="GO:0005886">
    <property type="term" value="C:plasma membrane"/>
    <property type="evidence" value="ECO:0007669"/>
    <property type="project" value="UniProtKB-SubCell"/>
</dbReference>
<feature type="domain" description="SRP54-type proteins GTP-binding" evidence="14">
    <location>
        <begin position="162"/>
        <end position="354"/>
    </location>
</feature>
<dbReference type="GO" id="GO:0006614">
    <property type="term" value="P:SRP-dependent cotranslational protein targeting to membrane"/>
    <property type="evidence" value="ECO:0007669"/>
    <property type="project" value="UniProtKB-UniRule"/>
</dbReference>
<evidence type="ECO:0000256" key="12">
    <source>
        <dbReference type="ARBA" id="ARBA00025337"/>
    </source>
</evidence>
<dbReference type="EMBL" id="DMND01000063">
    <property type="protein sequence ID" value="HAN26850.1"/>
    <property type="molecule type" value="Genomic_DNA"/>
</dbReference>
<keyword evidence="10" id="KW-0472">Membrane</keyword>
<comment type="similarity">
    <text evidence="2">Belongs to the GTP-binding SRP family.</text>
</comment>
<evidence type="ECO:0000256" key="8">
    <source>
        <dbReference type="ARBA" id="ARBA00022927"/>
    </source>
</evidence>
<protein>
    <recommendedName>
        <fullName evidence="3 13">Flagellar biosynthesis protein FlhF</fullName>
    </recommendedName>
</protein>
<dbReference type="PANTHER" id="PTHR43134:SF3">
    <property type="entry name" value="FLAGELLAR BIOSYNTHESIS PROTEIN FLHF"/>
    <property type="match status" value="1"/>
</dbReference>
<evidence type="ECO:0000313" key="16">
    <source>
        <dbReference type="Proteomes" id="UP000259273"/>
    </source>
</evidence>
<keyword evidence="15" id="KW-0969">Cilium</keyword>
<reference evidence="15 16" key="1">
    <citation type="journal article" date="2018" name="Nat. Biotechnol.">
        <title>A standardized bacterial taxonomy based on genome phylogeny substantially revises the tree of life.</title>
        <authorList>
            <person name="Parks D.H."/>
            <person name="Chuvochina M."/>
            <person name="Waite D.W."/>
            <person name="Rinke C."/>
            <person name="Skarshewski A."/>
            <person name="Chaumeil P.A."/>
            <person name="Hugenholtz P."/>
        </authorList>
    </citation>
    <scope>NUCLEOTIDE SEQUENCE [LARGE SCALE GENOMIC DNA]</scope>
    <source>
        <strain evidence="15">UBA9158</strain>
    </source>
</reference>
<comment type="function">
    <text evidence="12">Necessary for flagellar biosynthesis. May be involved in translocation of the flagellum.</text>
</comment>
<dbReference type="PANTHER" id="PTHR43134">
    <property type="entry name" value="SIGNAL RECOGNITION PARTICLE RECEPTOR SUBUNIT ALPHA"/>
    <property type="match status" value="1"/>
</dbReference>
<comment type="subcellular location">
    <subcellularLocation>
        <location evidence="1">Cell membrane</location>
        <topology evidence="1">Peripheral membrane protein</topology>
        <orientation evidence="1">Cytoplasmic side</orientation>
    </subcellularLocation>
</comment>